<name>A0ABR7CM40_9BACT</name>
<dbReference type="SUPFAM" id="SSF52279">
    <property type="entry name" value="Beta-D-glucan exohydrolase, C-terminal domain"/>
    <property type="match status" value="1"/>
</dbReference>
<dbReference type="SMART" id="SM01217">
    <property type="entry name" value="Fn3_like"/>
    <property type="match status" value="1"/>
</dbReference>
<dbReference type="RefSeq" id="WP_118655808.1">
    <property type="nucleotide sequence ID" value="NZ_JACOOK010000003.1"/>
</dbReference>
<dbReference type="GO" id="GO:0008422">
    <property type="term" value="F:beta-glucosidase activity"/>
    <property type="evidence" value="ECO:0007669"/>
    <property type="project" value="UniProtKB-EC"/>
</dbReference>
<dbReference type="PANTHER" id="PTHR30620">
    <property type="entry name" value="PERIPLASMIC BETA-GLUCOSIDASE-RELATED"/>
    <property type="match status" value="1"/>
</dbReference>
<evidence type="ECO:0000313" key="9">
    <source>
        <dbReference type="EMBL" id="MBC5616728.1"/>
    </source>
</evidence>
<dbReference type="Gene3D" id="2.60.40.10">
    <property type="entry name" value="Immunoglobulins"/>
    <property type="match status" value="1"/>
</dbReference>
<dbReference type="Gene3D" id="3.20.20.300">
    <property type="entry name" value="Glycoside hydrolase, family 3, N-terminal domain"/>
    <property type="match status" value="1"/>
</dbReference>
<sequence>MKKLLLSLTLLCASLAYGQRDPKMDAFIDDLMSKMTLDEKLGQLNLASGGVPGVVGAAVGQDEAIRKGYLSATGGMDPAATQKAQEIAVKESRLGIPLLIGLDVIHGYKTIFPIPLAISCSWNPELIRKSARIAAEEASAFGINWFYSPMVDIARDARWGRIAEGSGEDPWWGSEIAKAMVKGYQGDDLSAPNTVMACVKHYALYGASEAGRDYNTVDMSRVAMYNYYLPPYKAAAEAGAGSFMSSFNVVDGIPATGNRWLLTDVLRDQWKFDGFVVSDAGSVGEMTAHGMGDLQQVAALALKAGLDMDMGANAFIWTLKKSLDEGKVTRQEIDQACRRILEAKYKLGLFDNPYQYTDPERQKKALSPEYLQTARELAGESIVLLKNDRQILPLQKTGKIAVIGPMGNTRGELFGTWVMLREEAPARSIFEAVKEVVGDRAEVVYAQGSNLTEEPMLLAQTGKNTTPTETLIEQALETAKDADVIVATVGEPSGWSGEARSRSDIGLPECQKALLKALHDTGKPVVVAIMSGRPLTLSWENERFDAILEAWHGGTMAGYALADVLFGDRVPSGKLTATFPQSVGQLPLYYNSLNTGRPYRADFWATTKYLDITNDPVYPFGYGLSYTTFDYSDIQLDRAVASGGSGTINATVKVTNTGTRTGDEIVQLYIGDPVASISRPVRELKNFRRITLKPGETQGVTFRITTADLKFYNSELEHVWEPGEFNVCIGPNSRDVKTAKINWTK</sequence>
<dbReference type="PRINTS" id="PR00133">
    <property type="entry name" value="GLHYDRLASE3"/>
</dbReference>
<dbReference type="InterPro" id="IPR002772">
    <property type="entry name" value="Glyco_hydro_3_C"/>
</dbReference>
<organism evidence="9 10">
    <name type="scientific">Alistipes hominis</name>
    <dbReference type="NCBI Taxonomy" id="2763015"/>
    <lineage>
        <taxon>Bacteria</taxon>
        <taxon>Pseudomonadati</taxon>
        <taxon>Bacteroidota</taxon>
        <taxon>Bacteroidia</taxon>
        <taxon>Bacteroidales</taxon>
        <taxon>Rikenellaceae</taxon>
        <taxon>Alistipes</taxon>
    </lineage>
</organism>
<dbReference type="InterPro" id="IPR001764">
    <property type="entry name" value="Glyco_hydro_3_N"/>
</dbReference>
<comment type="similarity">
    <text evidence="2">Belongs to the glycosyl hydrolase 3 family.</text>
</comment>
<feature type="domain" description="Fibronectin type III-like" evidence="8">
    <location>
        <begin position="664"/>
        <end position="733"/>
    </location>
</feature>
<dbReference type="InterPro" id="IPR013783">
    <property type="entry name" value="Ig-like_fold"/>
</dbReference>
<reference evidence="9 10" key="1">
    <citation type="submission" date="2020-08" db="EMBL/GenBank/DDBJ databases">
        <title>Genome public.</title>
        <authorList>
            <person name="Liu C."/>
            <person name="Sun Q."/>
        </authorList>
    </citation>
    <scope>NUCLEOTIDE SEQUENCE [LARGE SCALE GENOMIC DNA]</scope>
    <source>
        <strain evidence="9 10">New-7</strain>
    </source>
</reference>
<evidence type="ECO:0000256" key="7">
    <source>
        <dbReference type="SAM" id="SignalP"/>
    </source>
</evidence>
<keyword evidence="6 9" id="KW-0326">Glycosidase</keyword>
<dbReference type="Gene3D" id="3.40.50.1700">
    <property type="entry name" value="Glycoside hydrolase family 3 C-terminal domain"/>
    <property type="match status" value="1"/>
</dbReference>
<evidence type="ECO:0000256" key="4">
    <source>
        <dbReference type="ARBA" id="ARBA00022729"/>
    </source>
</evidence>
<protein>
    <recommendedName>
        <fullName evidence="3">beta-glucosidase</fullName>
        <ecNumber evidence="3">3.2.1.21</ecNumber>
    </recommendedName>
</protein>
<evidence type="ECO:0000256" key="6">
    <source>
        <dbReference type="ARBA" id="ARBA00023295"/>
    </source>
</evidence>
<evidence type="ECO:0000256" key="2">
    <source>
        <dbReference type="ARBA" id="ARBA00005336"/>
    </source>
</evidence>
<dbReference type="InterPro" id="IPR036881">
    <property type="entry name" value="Glyco_hydro_3_C_sf"/>
</dbReference>
<gene>
    <name evidence="9" type="primary">bglX</name>
    <name evidence="9" type="ORF">H8S08_06810</name>
</gene>
<keyword evidence="4 7" id="KW-0732">Signal</keyword>
<evidence type="ECO:0000313" key="10">
    <source>
        <dbReference type="Proteomes" id="UP000636891"/>
    </source>
</evidence>
<evidence type="ECO:0000256" key="3">
    <source>
        <dbReference type="ARBA" id="ARBA00012744"/>
    </source>
</evidence>
<evidence type="ECO:0000256" key="5">
    <source>
        <dbReference type="ARBA" id="ARBA00022801"/>
    </source>
</evidence>
<evidence type="ECO:0000259" key="8">
    <source>
        <dbReference type="SMART" id="SM01217"/>
    </source>
</evidence>
<dbReference type="NCBIfam" id="NF011678">
    <property type="entry name" value="PRK15098.1"/>
    <property type="match status" value="1"/>
</dbReference>
<dbReference type="Pfam" id="PF14310">
    <property type="entry name" value="Fn3-like"/>
    <property type="match status" value="1"/>
</dbReference>
<feature type="chain" id="PRO_5045287997" description="beta-glucosidase" evidence="7">
    <location>
        <begin position="19"/>
        <end position="745"/>
    </location>
</feature>
<dbReference type="InterPro" id="IPR051915">
    <property type="entry name" value="Cellulose_Degrad_GH3"/>
</dbReference>
<dbReference type="Pfam" id="PF01915">
    <property type="entry name" value="Glyco_hydro_3_C"/>
    <property type="match status" value="1"/>
</dbReference>
<comment type="caution">
    <text evidence="9">The sequence shown here is derived from an EMBL/GenBank/DDBJ whole genome shotgun (WGS) entry which is preliminary data.</text>
</comment>
<dbReference type="InterPro" id="IPR036962">
    <property type="entry name" value="Glyco_hydro_3_N_sf"/>
</dbReference>
<dbReference type="InterPro" id="IPR017853">
    <property type="entry name" value="GH"/>
</dbReference>
<dbReference type="Pfam" id="PF00933">
    <property type="entry name" value="Glyco_hydro_3"/>
    <property type="match status" value="1"/>
</dbReference>
<dbReference type="PANTHER" id="PTHR30620:SF16">
    <property type="entry name" value="LYSOSOMAL BETA GLUCOSIDASE"/>
    <property type="match status" value="1"/>
</dbReference>
<keyword evidence="5 9" id="KW-0378">Hydrolase</keyword>
<dbReference type="Proteomes" id="UP000636891">
    <property type="component" value="Unassembled WGS sequence"/>
</dbReference>
<dbReference type="EMBL" id="JACOOK010000003">
    <property type="protein sequence ID" value="MBC5616728.1"/>
    <property type="molecule type" value="Genomic_DNA"/>
</dbReference>
<dbReference type="InterPro" id="IPR026891">
    <property type="entry name" value="Fn3-like"/>
</dbReference>
<dbReference type="SUPFAM" id="SSF51445">
    <property type="entry name" value="(Trans)glycosidases"/>
    <property type="match status" value="1"/>
</dbReference>
<proteinExistence type="inferred from homology"/>
<feature type="signal peptide" evidence="7">
    <location>
        <begin position="1"/>
        <end position="18"/>
    </location>
</feature>
<accession>A0ABR7CM40</accession>
<comment type="catalytic activity">
    <reaction evidence="1">
        <text>Hydrolysis of terminal, non-reducing beta-D-glucosyl residues with release of beta-D-glucose.</text>
        <dbReference type="EC" id="3.2.1.21"/>
    </reaction>
</comment>
<evidence type="ECO:0000256" key="1">
    <source>
        <dbReference type="ARBA" id="ARBA00000448"/>
    </source>
</evidence>
<keyword evidence="10" id="KW-1185">Reference proteome</keyword>
<dbReference type="EC" id="3.2.1.21" evidence="3"/>